<sequence>MTHDIKFENWYILPPPPVVARQYDNLSCTLNVVGDLPDGYTWDMLVKCGGNMDIIRLSPTETGVGVTLTAQQLALAGDYSMQLRGTQGDVVQHTNVITLVIPESISGASQWPDVPSEFTQLEQRISEIASHPPIPGDDGFWKIWNPDDDQYEPSEFPLPSGSGGGFPYKLGETLKVVGVNTLEVNTTDAVEQDNTLPITSAAVHTTVGNIEILLGTI</sequence>
<evidence type="ECO:0000313" key="2">
    <source>
        <dbReference type="Proteomes" id="UP000195326"/>
    </source>
</evidence>
<proteinExistence type="predicted"/>
<name>A0A1Y4LVL1_9FIRM</name>
<evidence type="ECO:0000313" key="1">
    <source>
        <dbReference type="EMBL" id="OUP59081.1"/>
    </source>
</evidence>
<gene>
    <name evidence="1" type="ORF">B5F15_06345</name>
</gene>
<protein>
    <submittedName>
        <fullName evidence="1">Uncharacterized protein</fullName>
    </submittedName>
</protein>
<reference evidence="2" key="1">
    <citation type="submission" date="2017-04" db="EMBL/GenBank/DDBJ databases">
        <title>Function of individual gut microbiota members based on whole genome sequencing of pure cultures obtained from chicken caecum.</title>
        <authorList>
            <person name="Medvecky M."/>
            <person name="Cejkova D."/>
            <person name="Polansky O."/>
            <person name="Karasova D."/>
            <person name="Kubasova T."/>
            <person name="Cizek A."/>
            <person name="Rychlik I."/>
        </authorList>
    </citation>
    <scope>NUCLEOTIDE SEQUENCE [LARGE SCALE GENOMIC DNA]</scope>
    <source>
        <strain evidence="2">An179</strain>
    </source>
</reference>
<organism evidence="1 2">
    <name type="scientific">Butyricicoccus pullicaecorum</name>
    <dbReference type="NCBI Taxonomy" id="501571"/>
    <lineage>
        <taxon>Bacteria</taxon>
        <taxon>Bacillati</taxon>
        <taxon>Bacillota</taxon>
        <taxon>Clostridia</taxon>
        <taxon>Eubacteriales</taxon>
        <taxon>Butyricicoccaceae</taxon>
        <taxon>Butyricicoccus</taxon>
    </lineage>
</organism>
<comment type="caution">
    <text evidence="1">The sequence shown here is derived from an EMBL/GenBank/DDBJ whole genome shotgun (WGS) entry which is preliminary data.</text>
</comment>
<dbReference type="AlphaFoldDB" id="A0A1Y4LVL1"/>
<dbReference type="EMBL" id="NFKL01000007">
    <property type="protein sequence ID" value="OUP59081.1"/>
    <property type="molecule type" value="Genomic_DNA"/>
</dbReference>
<dbReference type="Proteomes" id="UP000195326">
    <property type="component" value="Unassembled WGS sequence"/>
</dbReference>
<accession>A0A1Y4LVL1</accession>
<dbReference type="RefSeq" id="WP_087414769.1">
    <property type="nucleotide sequence ID" value="NZ_NFKL01000007.1"/>
</dbReference>